<feature type="domain" description="Type I restriction modification DNA specificity" evidence="6">
    <location>
        <begin position="276"/>
        <end position="431"/>
    </location>
</feature>
<evidence type="ECO:0000256" key="4">
    <source>
        <dbReference type="ARBA" id="ARBA00038652"/>
    </source>
</evidence>
<name>A0ABW2F5H9_9BACL</name>
<dbReference type="RefSeq" id="WP_378045331.1">
    <property type="nucleotide sequence ID" value="NZ_JBHMDN010000007.1"/>
</dbReference>
<evidence type="ECO:0000313" key="7">
    <source>
        <dbReference type="EMBL" id="MFC7148373.1"/>
    </source>
</evidence>
<feature type="domain" description="Type I restriction modification DNA specificity" evidence="6">
    <location>
        <begin position="13"/>
        <end position="186"/>
    </location>
</feature>
<dbReference type="CDD" id="cd17515">
    <property type="entry name" value="RMtype1_S_MjaORF132P_Sau1132ORF3780P-TRD1-CR1_like"/>
    <property type="match status" value="1"/>
</dbReference>
<comment type="similarity">
    <text evidence="1">Belongs to the type-I restriction system S methylase family.</text>
</comment>
<dbReference type="SUPFAM" id="SSF116734">
    <property type="entry name" value="DNA methylase specificity domain"/>
    <property type="match status" value="2"/>
</dbReference>
<dbReference type="PANTHER" id="PTHR43140:SF1">
    <property type="entry name" value="TYPE I RESTRICTION ENZYME ECOKI SPECIFICITY SUBUNIT"/>
    <property type="match status" value="1"/>
</dbReference>
<evidence type="ECO:0000256" key="2">
    <source>
        <dbReference type="ARBA" id="ARBA00022747"/>
    </source>
</evidence>
<keyword evidence="5" id="KW-0175">Coiled coil</keyword>
<keyword evidence="7" id="KW-0255">Endonuclease</keyword>
<evidence type="ECO:0000256" key="1">
    <source>
        <dbReference type="ARBA" id="ARBA00010923"/>
    </source>
</evidence>
<protein>
    <submittedName>
        <fullName evidence="7">Restriction endonuclease subunit S</fullName>
        <ecNumber evidence="7">3.1.21.-</ecNumber>
    </submittedName>
</protein>
<dbReference type="EMBL" id="JBHTAI010000004">
    <property type="protein sequence ID" value="MFC7148373.1"/>
    <property type="molecule type" value="Genomic_DNA"/>
</dbReference>
<keyword evidence="7" id="KW-0540">Nuclease</keyword>
<dbReference type="EC" id="3.1.21.-" evidence="7"/>
<dbReference type="GO" id="GO:0016787">
    <property type="term" value="F:hydrolase activity"/>
    <property type="evidence" value="ECO:0007669"/>
    <property type="project" value="UniProtKB-KW"/>
</dbReference>
<evidence type="ECO:0000259" key="6">
    <source>
        <dbReference type="Pfam" id="PF01420"/>
    </source>
</evidence>
<comment type="subunit">
    <text evidence="4">The methyltransferase is composed of M and S polypeptides.</text>
</comment>
<dbReference type="InterPro" id="IPR000055">
    <property type="entry name" value="Restrct_endonuc_typeI_TRD"/>
</dbReference>
<feature type="coiled-coil region" evidence="5">
    <location>
        <begin position="172"/>
        <end position="199"/>
    </location>
</feature>
<keyword evidence="8" id="KW-1185">Reference proteome</keyword>
<gene>
    <name evidence="7" type="ORF">ACFQMJ_07545</name>
</gene>
<dbReference type="Pfam" id="PF01420">
    <property type="entry name" value="Methylase_S"/>
    <property type="match status" value="2"/>
</dbReference>
<dbReference type="Proteomes" id="UP001596378">
    <property type="component" value="Unassembled WGS sequence"/>
</dbReference>
<sequence length="448" mass="50725">MKCIEDEIPFEVPESWAWARLGSVCSDFQYGTSQKSQRSGDVAVLRMGNLQDGEIDYDDLVYTSDENDIKKYLLYKDELLFNRTNSPEWVGKTAIYRGEMPAIFAGYLIKVSPILINPYFLNYIMNSEYHRNVCLLVKTDGVNQSNINAQKLSSFLFAFPPVAEQQRIVSTIKSALEQISEIEQNKTDLQAAIIRAKSKILDLAIRGKLVPQDPSDEPASTLLERIRAERQELIKAGKIKRDKNESFIFRGDDNSYYEKTGEKTACIDEQISFDVPKGWVWARLSSIGTWQSGATPSRSKSEYYNGNIPWLKTGDLNDRVIEYIPETITDLALRETSVKLNPRGSILIAMYGATIGKLGILSFPATTNQACCACSEFRGINSQYLFFFLLQNRLEFIERGEGGAQPNISKEKIVNTLIPLPPLAEQARIITNVESMNYQFDRIIESFN</sequence>
<reference evidence="8" key="1">
    <citation type="journal article" date="2019" name="Int. J. Syst. Evol. Microbiol.">
        <title>The Global Catalogue of Microorganisms (GCM) 10K type strain sequencing project: providing services to taxonomists for standard genome sequencing and annotation.</title>
        <authorList>
            <consortium name="The Broad Institute Genomics Platform"/>
            <consortium name="The Broad Institute Genome Sequencing Center for Infectious Disease"/>
            <person name="Wu L."/>
            <person name="Ma J."/>
        </authorList>
    </citation>
    <scope>NUCLEOTIDE SEQUENCE [LARGE SCALE GENOMIC DNA]</scope>
    <source>
        <strain evidence="8">KCTC 12907</strain>
    </source>
</reference>
<evidence type="ECO:0000256" key="5">
    <source>
        <dbReference type="SAM" id="Coils"/>
    </source>
</evidence>
<evidence type="ECO:0000256" key="3">
    <source>
        <dbReference type="ARBA" id="ARBA00023125"/>
    </source>
</evidence>
<evidence type="ECO:0000313" key="8">
    <source>
        <dbReference type="Proteomes" id="UP001596378"/>
    </source>
</evidence>
<organism evidence="7 8">
    <name type="scientific">Cohnella cellulosilytica</name>
    <dbReference type="NCBI Taxonomy" id="986710"/>
    <lineage>
        <taxon>Bacteria</taxon>
        <taxon>Bacillati</taxon>
        <taxon>Bacillota</taxon>
        <taxon>Bacilli</taxon>
        <taxon>Bacillales</taxon>
        <taxon>Paenibacillaceae</taxon>
        <taxon>Cohnella</taxon>
    </lineage>
</organism>
<comment type="caution">
    <text evidence="7">The sequence shown here is derived from an EMBL/GenBank/DDBJ whole genome shotgun (WGS) entry which is preliminary data.</text>
</comment>
<dbReference type="CDD" id="cd17524">
    <property type="entry name" value="RMtype1_S_EcoUTORF5051P-TRD2-CR2_like"/>
    <property type="match status" value="1"/>
</dbReference>
<dbReference type="Gene3D" id="3.90.220.20">
    <property type="entry name" value="DNA methylase specificity domains"/>
    <property type="match status" value="2"/>
</dbReference>
<keyword evidence="7" id="KW-0378">Hydrolase</keyword>
<dbReference type="PANTHER" id="PTHR43140">
    <property type="entry name" value="TYPE-1 RESTRICTION ENZYME ECOKI SPECIFICITY PROTEIN"/>
    <property type="match status" value="1"/>
</dbReference>
<keyword evidence="2" id="KW-0680">Restriction system</keyword>
<keyword evidence="3" id="KW-0238">DNA-binding</keyword>
<proteinExistence type="inferred from homology"/>
<accession>A0ABW2F5H9</accession>
<dbReference type="GO" id="GO:0004519">
    <property type="term" value="F:endonuclease activity"/>
    <property type="evidence" value="ECO:0007669"/>
    <property type="project" value="UniProtKB-KW"/>
</dbReference>
<dbReference type="InterPro" id="IPR051212">
    <property type="entry name" value="Type-I_RE_S_subunit"/>
</dbReference>
<dbReference type="InterPro" id="IPR044946">
    <property type="entry name" value="Restrct_endonuc_typeI_TRD_sf"/>
</dbReference>